<dbReference type="PIRSF" id="PIRSF006230">
    <property type="entry name" value="MG442"/>
    <property type="match status" value="1"/>
</dbReference>
<name>A0A2A5WCW0_9GAMM</name>
<dbReference type="InterPro" id="IPR023179">
    <property type="entry name" value="GTP-bd_ortho_bundle_sf"/>
</dbReference>
<keyword evidence="2 3" id="KW-0342">GTP-binding</keyword>
<dbReference type="InterPro" id="IPR006073">
    <property type="entry name" value="GTP-bd"/>
</dbReference>
<evidence type="ECO:0000256" key="3">
    <source>
        <dbReference type="PIRNR" id="PIRNR006230"/>
    </source>
</evidence>
<comment type="caution">
    <text evidence="6">The sequence shown here is derived from an EMBL/GenBank/DDBJ whole genome shotgun (WGS) entry which is preliminary data.</text>
</comment>
<gene>
    <name evidence="6" type="primary">ylqF</name>
    <name evidence="6" type="ORF">CNF02_05945</name>
</gene>
<dbReference type="Pfam" id="PF01926">
    <property type="entry name" value="MMR_HSR1"/>
    <property type="match status" value="1"/>
</dbReference>
<dbReference type="EMBL" id="NTJZ01000004">
    <property type="protein sequence ID" value="PDH34330.1"/>
    <property type="molecule type" value="Genomic_DNA"/>
</dbReference>
<evidence type="ECO:0000256" key="2">
    <source>
        <dbReference type="ARBA" id="ARBA00023134"/>
    </source>
</evidence>
<feature type="domain" description="G" evidence="5">
    <location>
        <begin position="126"/>
        <end position="183"/>
    </location>
</feature>
<feature type="binding site" evidence="4">
    <location>
        <position position="176"/>
    </location>
    <ligand>
        <name>GTP</name>
        <dbReference type="ChEBI" id="CHEBI:37565"/>
    </ligand>
</feature>
<evidence type="ECO:0000256" key="4">
    <source>
        <dbReference type="PIRSR" id="PIRSR006230-1"/>
    </source>
</evidence>
<dbReference type="PANTHER" id="PTHR45782:SF4">
    <property type="entry name" value="MITOCHONDRIAL RIBOSOME-ASSOCIATED GTPASE 1"/>
    <property type="match status" value="1"/>
</dbReference>
<accession>A0A2A5WCW0</accession>
<organism evidence="6 7">
    <name type="scientific">OM182 bacterium MED-G28</name>
    <dbReference type="NCBI Taxonomy" id="1986256"/>
    <lineage>
        <taxon>Bacteria</taxon>
        <taxon>Pseudomonadati</taxon>
        <taxon>Pseudomonadota</taxon>
        <taxon>Gammaproteobacteria</taxon>
        <taxon>OMG group</taxon>
        <taxon>OM182 clade</taxon>
    </lineage>
</organism>
<comment type="similarity">
    <text evidence="3">Belongs to the TRAFAC class YlqF/YawG GTPase family. MTG1 subfamily.</text>
</comment>
<evidence type="ECO:0000313" key="7">
    <source>
        <dbReference type="Proteomes" id="UP000219329"/>
    </source>
</evidence>
<keyword evidence="1 3" id="KW-0547">Nucleotide-binding</keyword>
<feature type="binding site" evidence="4">
    <location>
        <begin position="132"/>
        <end position="137"/>
    </location>
    <ligand>
        <name>GTP</name>
        <dbReference type="ChEBI" id="CHEBI:37565"/>
    </ligand>
</feature>
<dbReference type="Gene3D" id="1.10.1580.10">
    <property type="match status" value="1"/>
</dbReference>
<feature type="binding site" evidence="4">
    <location>
        <begin position="58"/>
        <end position="61"/>
    </location>
    <ligand>
        <name>GTP</name>
        <dbReference type="ChEBI" id="CHEBI:37565"/>
    </ligand>
</feature>
<reference evidence="6 7" key="1">
    <citation type="submission" date="2017-08" db="EMBL/GenBank/DDBJ databases">
        <title>Fine stratification of microbial communities through a metagenomic profile of the photic zone.</title>
        <authorList>
            <person name="Haro-Moreno J.M."/>
            <person name="Lopez-Perez M."/>
            <person name="De La Torre J."/>
            <person name="Picazo A."/>
            <person name="Camacho A."/>
            <person name="Rodriguez-Valera F."/>
        </authorList>
    </citation>
    <scope>NUCLEOTIDE SEQUENCE [LARGE SCALE GENOMIC DNA]</scope>
    <source>
        <strain evidence="6">MED-G28</strain>
    </source>
</reference>
<dbReference type="PANTHER" id="PTHR45782">
    <property type="entry name" value="MITOCHONDRIAL RIBOSOME-ASSOCIATED GTPASE 1"/>
    <property type="match status" value="1"/>
</dbReference>
<dbReference type="Proteomes" id="UP000219329">
    <property type="component" value="Unassembled WGS sequence"/>
</dbReference>
<comment type="function">
    <text evidence="3">Required for a late step of 50S ribosomal subunit assembly. Has GTPase activity.</text>
</comment>
<dbReference type="Gene3D" id="3.40.50.300">
    <property type="entry name" value="P-loop containing nucleotide triphosphate hydrolases"/>
    <property type="match status" value="1"/>
</dbReference>
<evidence type="ECO:0000259" key="5">
    <source>
        <dbReference type="Pfam" id="PF01926"/>
    </source>
</evidence>
<dbReference type="AlphaFoldDB" id="A0A2A5WCW0"/>
<dbReference type="GO" id="GO:0003924">
    <property type="term" value="F:GTPase activity"/>
    <property type="evidence" value="ECO:0007669"/>
    <property type="project" value="TreeGrafter"/>
</dbReference>
<dbReference type="GO" id="GO:0005737">
    <property type="term" value="C:cytoplasm"/>
    <property type="evidence" value="ECO:0007669"/>
    <property type="project" value="UniProtKB-SubCell"/>
</dbReference>
<comment type="subcellular location">
    <subcellularLocation>
        <location evidence="3">Cytoplasm</location>
    </subcellularLocation>
</comment>
<dbReference type="CDD" id="cd01856">
    <property type="entry name" value="YlqF"/>
    <property type="match status" value="1"/>
</dbReference>
<dbReference type="InterPro" id="IPR027417">
    <property type="entry name" value="P-loop_NTPase"/>
</dbReference>
<dbReference type="InterPro" id="IPR019991">
    <property type="entry name" value="GTP-bd_ribosome_bgen"/>
</dbReference>
<dbReference type="NCBIfam" id="TIGR03596">
    <property type="entry name" value="GTPase_YlqF"/>
    <property type="match status" value="1"/>
</dbReference>
<dbReference type="InterPro" id="IPR016478">
    <property type="entry name" value="GTPase_MTG1"/>
</dbReference>
<evidence type="ECO:0000256" key="1">
    <source>
        <dbReference type="ARBA" id="ARBA00022741"/>
    </source>
</evidence>
<dbReference type="GO" id="GO:0005525">
    <property type="term" value="F:GTP binding"/>
    <property type="evidence" value="ECO:0007669"/>
    <property type="project" value="UniProtKB-KW"/>
</dbReference>
<sequence length="289" mass="32051">MTISWYPGHMYKANKELIKLVKISDLIIELLDARAPKASMNPLLSSLGKPMPRIIILNKCDLADPVMTEKWRHYFEIQLQSQANALAPTVCLTNTMHAPVAAAALATLARKLIVTRPKFKEHAQLIITGIPNVGKSTFINNLIKRKVAKTGNEPAITKGQQRIKLDETFYLVDTPGLMWPKLEDQVAAYKLATLGTIRNTAIDIEDIAWFAAEHFLAHQFSALKNRYNFDNTLKSPEQLLGVIAASIGATSKGGKINFHKVSETLLNDLRSGKLGTFSMESPPEPEHSI</sequence>
<keyword evidence="3" id="KW-0963">Cytoplasm</keyword>
<dbReference type="GO" id="GO:0006412">
    <property type="term" value="P:translation"/>
    <property type="evidence" value="ECO:0007669"/>
    <property type="project" value="TreeGrafter"/>
</dbReference>
<proteinExistence type="inferred from homology"/>
<protein>
    <recommendedName>
        <fullName evidence="3">Ribosome biogenesis GTPase A</fullName>
    </recommendedName>
</protein>
<dbReference type="SUPFAM" id="SSF52540">
    <property type="entry name" value="P-loop containing nucleoside triphosphate hydrolases"/>
    <property type="match status" value="1"/>
</dbReference>
<evidence type="ECO:0000313" key="6">
    <source>
        <dbReference type="EMBL" id="PDH34330.1"/>
    </source>
</evidence>